<dbReference type="InterPro" id="IPR008271">
    <property type="entry name" value="Ser/Thr_kinase_AS"/>
</dbReference>
<evidence type="ECO:0000313" key="9">
    <source>
        <dbReference type="Proteomes" id="UP000193067"/>
    </source>
</evidence>
<accession>A0A1Y2J667</accession>
<dbReference type="STRING" id="1353009.A0A1Y2J667"/>
<dbReference type="SUPFAM" id="SSF56112">
    <property type="entry name" value="Protein kinase-like (PK-like)"/>
    <property type="match status" value="1"/>
</dbReference>
<keyword evidence="4 8" id="KW-0418">Kinase</keyword>
<dbReference type="Gene3D" id="1.10.510.10">
    <property type="entry name" value="Transferase(Phosphotransferase) domain 1"/>
    <property type="match status" value="1"/>
</dbReference>
<evidence type="ECO:0000259" key="7">
    <source>
        <dbReference type="PROSITE" id="PS50011"/>
    </source>
</evidence>
<dbReference type="SMART" id="SM00220">
    <property type="entry name" value="S_TKc"/>
    <property type="match status" value="1"/>
</dbReference>
<name>A0A1Y2J667_TRAC3</name>
<dbReference type="PANTHER" id="PTHR24351">
    <property type="entry name" value="RIBOSOMAL PROTEIN S6 KINASE"/>
    <property type="match status" value="1"/>
</dbReference>
<gene>
    <name evidence="8" type="ORF">PYCCODRAFT_1496627</name>
</gene>
<sequence>MSDWHREVCQPRGLWSCSCQPPGVTIVLMSARSCIRLARARTLRSVCHTVLITTLRYVLQREVLQAHPQPPAIMKNFFKALKSKAAALQVPALKAGRAAKLTDASEDLVKIEAVQLVAEASKHARAEENVHVKMVFDEAGELTACDVEHFQVPLADPQGPSTATTLVEKLDTQDDSPAPKTPTFSQALPVDDFKRAALARLSATSSAPVNPAPGLSTADFRVLQILGRGSQGKVLLVQYHGDGYLYALKVVKKSSLKLRDYPLAFLEQDLMKELAGNFFCAQIKASFEDHEHFYVLTDFYPVGDLTRALYGYGEVDLVQKRLYCAQLVLALDELHKRRIIHRDIKPGNILVTRDHEAVLADLGFARAFGRTSDEQVWRQFEYLDNQVPSEDPFDKETGEPLDYSRRLLGTLPYMAPEVYCRVGYSYAADIFSLGVTFYEMLHGKLPFGITYENRNFHEVCKRIVCLPLEVDENIDADARDLLHRMLHKDDTKRATLEKIKAHPWFASINFDELSHRERPRPLTPMKGLEPTREARGVAFGTPYLEGEAPHPWFQWVSPLLQNRNPKAQSSRKKKAVTHQRSVSAPSARSAPRASPVPPMLSAFFASPAIPASPVSPAFPAPPSRSTRLAPPRPAPPAVASAPASSLLSAERLSFAPPQARPPPSSLCALTRPRGLDVARPVPVGRGVHSVRTDTSLVEDTRHALELVAAAGDAVNRTRATAAAAATPAVHTNALYTVNLDAPSRDVTRVTDALPSWEAFKRTTTADRLVVKNENVYAGLSSRSTKTDATDVTRVGDDLSTLSSKLAPRARERSPWAFA</sequence>
<feature type="compositionally biased region" description="Low complexity" evidence="6">
    <location>
        <begin position="580"/>
        <end position="593"/>
    </location>
</feature>
<dbReference type="InterPro" id="IPR000719">
    <property type="entry name" value="Prot_kinase_dom"/>
</dbReference>
<evidence type="ECO:0000256" key="3">
    <source>
        <dbReference type="ARBA" id="ARBA00022741"/>
    </source>
</evidence>
<feature type="region of interest" description="Disordered" evidence="6">
    <location>
        <begin position="615"/>
        <end position="642"/>
    </location>
</feature>
<proteinExistence type="predicted"/>
<keyword evidence="1" id="KW-0723">Serine/threonine-protein kinase</keyword>
<feature type="region of interest" description="Disordered" evidence="6">
    <location>
        <begin position="564"/>
        <end position="594"/>
    </location>
</feature>
<dbReference type="Pfam" id="PF00069">
    <property type="entry name" value="Pkinase"/>
    <property type="match status" value="1"/>
</dbReference>
<dbReference type="PROSITE" id="PS50011">
    <property type="entry name" value="PROTEIN_KINASE_DOM"/>
    <property type="match status" value="1"/>
</dbReference>
<organism evidence="8 9">
    <name type="scientific">Trametes coccinea (strain BRFM310)</name>
    <name type="common">Pycnoporus coccineus</name>
    <dbReference type="NCBI Taxonomy" id="1353009"/>
    <lineage>
        <taxon>Eukaryota</taxon>
        <taxon>Fungi</taxon>
        <taxon>Dikarya</taxon>
        <taxon>Basidiomycota</taxon>
        <taxon>Agaricomycotina</taxon>
        <taxon>Agaricomycetes</taxon>
        <taxon>Polyporales</taxon>
        <taxon>Polyporaceae</taxon>
        <taxon>Trametes</taxon>
    </lineage>
</organism>
<evidence type="ECO:0000256" key="1">
    <source>
        <dbReference type="ARBA" id="ARBA00022527"/>
    </source>
</evidence>
<evidence type="ECO:0000256" key="2">
    <source>
        <dbReference type="ARBA" id="ARBA00022679"/>
    </source>
</evidence>
<dbReference type="Proteomes" id="UP000193067">
    <property type="component" value="Unassembled WGS sequence"/>
</dbReference>
<dbReference type="OrthoDB" id="68483at2759"/>
<reference evidence="8 9" key="1">
    <citation type="journal article" date="2015" name="Biotechnol. Biofuels">
        <title>Enhanced degradation of softwood versus hardwood by the white-rot fungus Pycnoporus coccineus.</title>
        <authorList>
            <person name="Couturier M."/>
            <person name="Navarro D."/>
            <person name="Chevret D."/>
            <person name="Henrissat B."/>
            <person name="Piumi F."/>
            <person name="Ruiz-Duenas F.J."/>
            <person name="Martinez A.T."/>
            <person name="Grigoriev I.V."/>
            <person name="Riley R."/>
            <person name="Lipzen A."/>
            <person name="Berrin J.G."/>
            <person name="Master E.R."/>
            <person name="Rosso M.N."/>
        </authorList>
    </citation>
    <scope>NUCLEOTIDE SEQUENCE [LARGE SCALE GENOMIC DNA]</scope>
    <source>
        <strain evidence="8 9">BRFM310</strain>
    </source>
</reference>
<protein>
    <submittedName>
        <fullName evidence="8">Kinase-like protein</fullName>
    </submittedName>
</protein>
<dbReference type="GO" id="GO:0004674">
    <property type="term" value="F:protein serine/threonine kinase activity"/>
    <property type="evidence" value="ECO:0007669"/>
    <property type="project" value="UniProtKB-KW"/>
</dbReference>
<feature type="domain" description="Protein kinase" evidence="7">
    <location>
        <begin position="220"/>
        <end position="505"/>
    </location>
</feature>
<dbReference type="InterPro" id="IPR011009">
    <property type="entry name" value="Kinase-like_dom_sf"/>
</dbReference>
<evidence type="ECO:0000313" key="8">
    <source>
        <dbReference type="EMBL" id="OSD07712.1"/>
    </source>
</evidence>
<dbReference type="AlphaFoldDB" id="A0A1Y2J667"/>
<dbReference type="Gene3D" id="3.30.200.20">
    <property type="entry name" value="Phosphorylase Kinase, domain 1"/>
    <property type="match status" value="1"/>
</dbReference>
<keyword evidence="5" id="KW-0067">ATP-binding</keyword>
<keyword evidence="3" id="KW-0547">Nucleotide-binding</keyword>
<dbReference type="PROSITE" id="PS00108">
    <property type="entry name" value="PROTEIN_KINASE_ST"/>
    <property type="match status" value="1"/>
</dbReference>
<keyword evidence="9" id="KW-1185">Reference proteome</keyword>
<evidence type="ECO:0000256" key="6">
    <source>
        <dbReference type="SAM" id="MobiDB-lite"/>
    </source>
</evidence>
<dbReference type="EMBL" id="KZ084087">
    <property type="protein sequence ID" value="OSD07712.1"/>
    <property type="molecule type" value="Genomic_DNA"/>
</dbReference>
<evidence type="ECO:0000256" key="5">
    <source>
        <dbReference type="ARBA" id="ARBA00022840"/>
    </source>
</evidence>
<keyword evidence="2" id="KW-0808">Transferase</keyword>
<dbReference type="GO" id="GO:0005524">
    <property type="term" value="F:ATP binding"/>
    <property type="evidence" value="ECO:0007669"/>
    <property type="project" value="UniProtKB-KW"/>
</dbReference>
<evidence type="ECO:0000256" key="4">
    <source>
        <dbReference type="ARBA" id="ARBA00022777"/>
    </source>
</evidence>